<organism evidence="2 3">
    <name type="scientific">Elysia marginata</name>
    <dbReference type="NCBI Taxonomy" id="1093978"/>
    <lineage>
        <taxon>Eukaryota</taxon>
        <taxon>Metazoa</taxon>
        <taxon>Spiralia</taxon>
        <taxon>Lophotrochozoa</taxon>
        <taxon>Mollusca</taxon>
        <taxon>Gastropoda</taxon>
        <taxon>Heterobranchia</taxon>
        <taxon>Euthyneura</taxon>
        <taxon>Panpulmonata</taxon>
        <taxon>Sacoglossa</taxon>
        <taxon>Placobranchoidea</taxon>
        <taxon>Plakobranchidae</taxon>
        <taxon>Elysia</taxon>
    </lineage>
</organism>
<name>A0AAV4I7A1_9GAST</name>
<feature type="region of interest" description="Disordered" evidence="1">
    <location>
        <begin position="32"/>
        <end position="63"/>
    </location>
</feature>
<proteinExistence type="predicted"/>
<accession>A0AAV4I7A1</accession>
<evidence type="ECO:0000256" key="1">
    <source>
        <dbReference type="SAM" id="MobiDB-lite"/>
    </source>
</evidence>
<dbReference type="AlphaFoldDB" id="A0AAV4I7A1"/>
<evidence type="ECO:0000313" key="2">
    <source>
        <dbReference type="EMBL" id="GFS05795.1"/>
    </source>
</evidence>
<sequence>METFALDVVVDESHTHTQTHLSQLILVLEYNSKDRPRRPDGENKHYTGRQADKQTDRKTDRCGQMEKCALQRQACRQTDRKIDRDRWRE</sequence>
<dbReference type="Proteomes" id="UP000762676">
    <property type="component" value="Unassembled WGS sequence"/>
</dbReference>
<gene>
    <name evidence="2" type="ORF">ElyMa_006529200</name>
</gene>
<keyword evidence="3" id="KW-1185">Reference proteome</keyword>
<evidence type="ECO:0000313" key="3">
    <source>
        <dbReference type="Proteomes" id="UP000762676"/>
    </source>
</evidence>
<reference evidence="2 3" key="1">
    <citation type="journal article" date="2021" name="Elife">
        <title>Chloroplast acquisition without the gene transfer in kleptoplastic sea slugs, Plakobranchus ocellatus.</title>
        <authorList>
            <person name="Maeda T."/>
            <person name="Takahashi S."/>
            <person name="Yoshida T."/>
            <person name="Shimamura S."/>
            <person name="Takaki Y."/>
            <person name="Nagai Y."/>
            <person name="Toyoda A."/>
            <person name="Suzuki Y."/>
            <person name="Arimoto A."/>
            <person name="Ishii H."/>
            <person name="Satoh N."/>
            <person name="Nishiyama T."/>
            <person name="Hasebe M."/>
            <person name="Maruyama T."/>
            <person name="Minagawa J."/>
            <person name="Obokata J."/>
            <person name="Shigenobu S."/>
        </authorList>
    </citation>
    <scope>NUCLEOTIDE SEQUENCE [LARGE SCALE GENOMIC DNA]</scope>
</reference>
<dbReference type="EMBL" id="BMAT01013098">
    <property type="protein sequence ID" value="GFS05795.1"/>
    <property type="molecule type" value="Genomic_DNA"/>
</dbReference>
<comment type="caution">
    <text evidence="2">The sequence shown here is derived from an EMBL/GenBank/DDBJ whole genome shotgun (WGS) entry which is preliminary data.</text>
</comment>
<protein>
    <submittedName>
        <fullName evidence="2">Uncharacterized protein</fullName>
    </submittedName>
</protein>